<keyword evidence="5" id="KW-1185">Reference proteome</keyword>
<keyword evidence="1" id="KW-0863">Zinc-finger</keyword>
<evidence type="ECO:0000256" key="1">
    <source>
        <dbReference type="PROSITE-ProRule" id="PRU00047"/>
    </source>
</evidence>
<dbReference type="InterPro" id="IPR001878">
    <property type="entry name" value="Znf_CCHC"/>
</dbReference>
<evidence type="ECO:0000313" key="5">
    <source>
        <dbReference type="Proteomes" id="UP001233999"/>
    </source>
</evidence>
<dbReference type="PROSITE" id="PS50158">
    <property type="entry name" value="ZF_CCHC"/>
    <property type="match status" value="1"/>
</dbReference>
<keyword evidence="1" id="KW-0479">Metal-binding</keyword>
<name>A0AAD7ZIP2_DIPPU</name>
<protein>
    <recommendedName>
        <fullName evidence="3">CCHC-type domain-containing protein</fullName>
    </recommendedName>
</protein>
<evidence type="ECO:0000256" key="2">
    <source>
        <dbReference type="SAM" id="MobiDB-lite"/>
    </source>
</evidence>
<dbReference type="EMBL" id="JASPKZ010007921">
    <property type="protein sequence ID" value="KAJ9581424.1"/>
    <property type="molecule type" value="Genomic_DNA"/>
</dbReference>
<accession>A0AAD7ZIP2</accession>
<evidence type="ECO:0000259" key="3">
    <source>
        <dbReference type="PROSITE" id="PS50158"/>
    </source>
</evidence>
<evidence type="ECO:0000313" key="4">
    <source>
        <dbReference type="EMBL" id="KAJ9581424.1"/>
    </source>
</evidence>
<feature type="domain" description="CCHC-type" evidence="3">
    <location>
        <begin position="344"/>
        <end position="359"/>
    </location>
</feature>
<keyword evidence="1" id="KW-0862">Zinc</keyword>
<organism evidence="4 5">
    <name type="scientific">Diploptera punctata</name>
    <name type="common">Pacific beetle cockroach</name>
    <dbReference type="NCBI Taxonomy" id="6984"/>
    <lineage>
        <taxon>Eukaryota</taxon>
        <taxon>Metazoa</taxon>
        <taxon>Ecdysozoa</taxon>
        <taxon>Arthropoda</taxon>
        <taxon>Hexapoda</taxon>
        <taxon>Insecta</taxon>
        <taxon>Pterygota</taxon>
        <taxon>Neoptera</taxon>
        <taxon>Polyneoptera</taxon>
        <taxon>Dictyoptera</taxon>
        <taxon>Blattodea</taxon>
        <taxon>Blaberoidea</taxon>
        <taxon>Blaberidae</taxon>
        <taxon>Diplopterinae</taxon>
        <taxon>Diploptera</taxon>
    </lineage>
</organism>
<reference evidence="4" key="1">
    <citation type="journal article" date="2023" name="IScience">
        <title>Live-bearing cockroach genome reveals convergent evolutionary mechanisms linked to viviparity in insects and beyond.</title>
        <authorList>
            <person name="Fouks B."/>
            <person name="Harrison M.C."/>
            <person name="Mikhailova A.A."/>
            <person name="Marchal E."/>
            <person name="English S."/>
            <person name="Carruthers M."/>
            <person name="Jennings E.C."/>
            <person name="Chiamaka E.L."/>
            <person name="Frigard R.A."/>
            <person name="Pippel M."/>
            <person name="Attardo G.M."/>
            <person name="Benoit J.B."/>
            <person name="Bornberg-Bauer E."/>
            <person name="Tobe S.S."/>
        </authorList>
    </citation>
    <scope>NUCLEOTIDE SEQUENCE</scope>
    <source>
        <strain evidence="4">Stay&amp;Tobe</strain>
    </source>
</reference>
<dbReference type="GO" id="GO:0003676">
    <property type="term" value="F:nucleic acid binding"/>
    <property type="evidence" value="ECO:0007669"/>
    <property type="project" value="InterPro"/>
</dbReference>
<gene>
    <name evidence="4" type="ORF">L9F63_023392</name>
</gene>
<dbReference type="Proteomes" id="UP001233999">
    <property type="component" value="Unassembled WGS sequence"/>
</dbReference>
<proteinExistence type="predicted"/>
<comment type="caution">
    <text evidence="4">The sequence shown here is derived from an EMBL/GenBank/DDBJ whole genome shotgun (WGS) entry which is preliminary data.</text>
</comment>
<reference evidence="4" key="2">
    <citation type="submission" date="2023-05" db="EMBL/GenBank/DDBJ databases">
        <authorList>
            <person name="Fouks B."/>
        </authorList>
    </citation>
    <scope>NUCLEOTIDE SEQUENCE</scope>
    <source>
        <strain evidence="4">Stay&amp;Tobe</strain>
        <tissue evidence="4">Testes</tissue>
    </source>
</reference>
<sequence length="567" mass="64827">MAAANHPPGWSASTLAKATSSTSGISENDIRNCSLYVRNAEKSKIKEFKSRVNKRLGSEDYQIEPTNEPEEIYITFHDRQQFNMCTYDLYSEYFGPKSIITIPVTATMLPPWECRRDRTEEDETDPDTDIPFTTVQSRINRKTKPNNNEQTPPNNETLNTKSSETTAPPKCILKIINHTIGLGSPFHLKSILKQYTPSLTNPIPQNYCNTRLKVTTISFQNERDLNRFTKNIPNTTFGPNAKFELNQSQNKPKTTLLTTQYSGVMRGVDPNITEEELKLEILEAKYQITDLSRITTKDGIVTHMVRLNFPNREETERVINEGILMLGRKFRVEPPLERYRHLPCRNCCQYGHIQEDCKNEKKCHRCGEHPRNCTHPKFTNDLIHCATCNQKGHYTGQVKCPLYPKETPPPTKKYTPLIPQTPASPIKPSATAWNFPPLIPTNSDKDNNSINYVEINKIMDEKITIATKKIEQYVEEKLNSLKNELLKYFLGVTYNVIDNAERPLLKKVSNSTAKRALNSTVKFVPNNTHLDIFIQKMNQTVNTVMENIQDNITTELTSHITALSENS</sequence>
<dbReference type="AlphaFoldDB" id="A0AAD7ZIP2"/>
<dbReference type="GO" id="GO:0008270">
    <property type="term" value="F:zinc ion binding"/>
    <property type="evidence" value="ECO:0007669"/>
    <property type="project" value="UniProtKB-KW"/>
</dbReference>
<feature type="region of interest" description="Disordered" evidence="2">
    <location>
        <begin position="138"/>
        <end position="165"/>
    </location>
</feature>
<feature type="compositionally biased region" description="Low complexity" evidence="2">
    <location>
        <begin position="145"/>
        <end position="160"/>
    </location>
</feature>